<accession>A0A508AXY8</accession>
<feature type="compositionally biased region" description="Basic and acidic residues" evidence="1">
    <location>
        <begin position="86"/>
        <end position="99"/>
    </location>
</feature>
<dbReference type="Pfam" id="PF07007">
    <property type="entry name" value="LprI"/>
    <property type="match status" value="1"/>
</dbReference>
<evidence type="ECO:0000259" key="2">
    <source>
        <dbReference type="Pfam" id="PF07007"/>
    </source>
</evidence>
<name>A0A508AXY8_9GAMM</name>
<dbReference type="RefSeq" id="WP_141481389.1">
    <property type="nucleotide sequence ID" value="NZ_VICD02000053.1"/>
</dbReference>
<comment type="caution">
    <text evidence="3">The sequence shown here is derived from an EMBL/GenBank/DDBJ whole genome shotgun (WGS) entry which is preliminary data.</text>
</comment>
<sequence>MTIDAKASCSGLDVARVAMDLKAPKEPAIGFDTVSGGSRMAEHETDAAARRLTTAVLVLLIAVVACKPTAQAASDDVPSPEAVTNELERDRGHRRDDPSHSAGGVAETAYDEERRFRSRSPKGLSESYFSCLKRTNYRAVESASCVSSEIERQDARLNRLYGELMEALGEDGKDDLRQSQRAWIKLASSDMELESHIYGNEIVENAQKHENRLFRICERANLLEKYLDTVEL</sequence>
<dbReference type="AlphaFoldDB" id="A0A508AXY8"/>
<proteinExistence type="predicted"/>
<evidence type="ECO:0000313" key="3">
    <source>
        <dbReference type="EMBL" id="KAB8196995.1"/>
    </source>
</evidence>
<evidence type="ECO:0000256" key="1">
    <source>
        <dbReference type="SAM" id="MobiDB-lite"/>
    </source>
</evidence>
<gene>
    <name evidence="3" type="ORF">FKV24_003885</name>
</gene>
<evidence type="ECO:0000313" key="4">
    <source>
        <dbReference type="Proteomes" id="UP000320431"/>
    </source>
</evidence>
<organism evidence="3 4">
    <name type="scientific">Marilutibacter maris</name>
    <dbReference type="NCBI Taxonomy" id="1605891"/>
    <lineage>
        <taxon>Bacteria</taxon>
        <taxon>Pseudomonadati</taxon>
        <taxon>Pseudomonadota</taxon>
        <taxon>Gammaproteobacteria</taxon>
        <taxon>Lysobacterales</taxon>
        <taxon>Lysobacteraceae</taxon>
        <taxon>Marilutibacter</taxon>
    </lineage>
</organism>
<feature type="region of interest" description="Disordered" evidence="1">
    <location>
        <begin position="71"/>
        <end position="118"/>
    </location>
</feature>
<reference evidence="3 4" key="1">
    <citation type="submission" date="2019-10" db="EMBL/GenBank/DDBJ databases">
        <title>Lysobacter alkalisoli sp. nov., isolated from saline-alkaline soil.</title>
        <authorList>
            <person name="Sun J.-Q."/>
        </authorList>
    </citation>
    <scope>NUCLEOTIDE SEQUENCE [LARGE SCALE GENOMIC DNA]</scope>
    <source>
        <strain evidence="3 4">KCTC 42381</strain>
    </source>
</reference>
<dbReference type="InterPro" id="IPR009739">
    <property type="entry name" value="LprI-like_N"/>
</dbReference>
<dbReference type="Proteomes" id="UP000320431">
    <property type="component" value="Unassembled WGS sequence"/>
</dbReference>
<feature type="domain" description="Lysozyme inhibitor LprI-like N-terminal" evidence="2">
    <location>
        <begin position="138"/>
        <end position="204"/>
    </location>
</feature>
<dbReference type="Gene3D" id="1.20.1270.180">
    <property type="match status" value="1"/>
</dbReference>
<dbReference type="EMBL" id="VICD02000053">
    <property type="protein sequence ID" value="KAB8196995.1"/>
    <property type="molecule type" value="Genomic_DNA"/>
</dbReference>
<protein>
    <submittedName>
        <fullName evidence="3">DUF1311 domain-containing protein</fullName>
    </submittedName>
</protein>